<evidence type="ECO:0000256" key="3">
    <source>
        <dbReference type="ARBA" id="ARBA00022801"/>
    </source>
</evidence>
<protein>
    <recommendedName>
        <fullName evidence="2">N-acetylmuramoyl-L-alanine amidase</fullName>
        <ecNumber evidence="2">3.5.1.28</ecNumber>
    </recommendedName>
</protein>
<dbReference type="PANTHER" id="PTHR30417:SF1">
    <property type="entry name" value="N-ACETYLMURAMOYL-L-ALANINE AMIDASE AMID"/>
    <property type="match status" value="1"/>
</dbReference>
<keyword evidence="4" id="KW-0961">Cell wall biogenesis/degradation</keyword>
<dbReference type="InterPro" id="IPR002502">
    <property type="entry name" value="Amidase_domain"/>
</dbReference>
<feature type="domain" description="N-acetylmuramoyl-L-alanine amidase" evidence="7">
    <location>
        <begin position="99"/>
        <end position="228"/>
    </location>
</feature>
<dbReference type="CDD" id="cd06583">
    <property type="entry name" value="PGRP"/>
    <property type="match status" value="1"/>
</dbReference>
<name>N2ARZ4_9FIRM</name>
<dbReference type="EMBL" id="AQFT01000072">
    <property type="protein sequence ID" value="EMZ27294.1"/>
    <property type="molecule type" value="Genomic_DNA"/>
</dbReference>
<evidence type="ECO:0000259" key="7">
    <source>
        <dbReference type="SMART" id="SM00644"/>
    </source>
</evidence>
<keyword evidence="6" id="KW-0812">Transmembrane</keyword>
<keyword evidence="6" id="KW-1133">Transmembrane helix</keyword>
<dbReference type="AlphaFoldDB" id="N2ARZ4"/>
<evidence type="ECO:0000256" key="5">
    <source>
        <dbReference type="SAM" id="MobiDB-lite"/>
    </source>
</evidence>
<feature type="region of interest" description="Disordered" evidence="5">
    <location>
        <begin position="1"/>
        <end position="29"/>
    </location>
</feature>
<evidence type="ECO:0000313" key="8">
    <source>
        <dbReference type="EMBL" id="EMZ27294.1"/>
    </source>
</evidence>
<dbReference type="Pfam" id="PF01510">
    <property type="entry name" value="Amidase_2"/>
    <property type="match status" value="1"/>
</dbReference>
<dbReference type="SMART" id="SM00644">
    <property type="entry name" value="Ami_2"/>
    <property type="match status" value="1"/>
</dbReference>
<evidence type="ECO:0000313" key="9">
    <source>
        <dbReference type="Proteomes" id="UP000012589"/>
    </source>
</evidence>
<organism evidence="8 9">
    <name type="scientific">Eubacterium plexicaudatum ASF492</name>
    <dbReference type="NCBI Taxonomy" id="1235802"/>
    <lineage>
        <taxon>Bacteria</taxon>
        <taxon>Bacillati</taxon>
        <taxon>Bacillota</taxon>
        <taxon>Clostridia</taxon>
        <taxon>Eubacteriales</taxon>
        <taxon>Eubacteriaceae</taxon>
        <taxon>Eubacterium</taxon>
    </lineage>
</organism>
<keyword evidence="3" id="KW-0378">Hydrolase</keyword>
<dbReference type="HOGENOM" id="CLU_047675_0_1_9"/>
<comment type="catalytic activity">
    <reaction evidence="1">
        <text>Hydrolyzes the link between N-acetylmuramoyl residues and L-amino acid residues in certain cell-wall glycopeptides.</text>
        <dbReference type="EC" id="3.5.1.28"/>
    </reaction>
</comment>
<dbReference type="GO" id="GO:0009254">
    <property type="term" value="P:peptidoglycan turnover"/>
    <property type="evidence" value="ECO:0007669"/>
    <property type="project" value="TreeGrafter"/>
</dbReference>
<dbReference type="STRING" id="1235802.C823_02418"/>
<dbReference type="InterPro" id="IPR051206">
    <property type="entry name" value="NAMLAA_amidase_2"/>
</dbReference>
<feature type="compositionally biased region" description="Basic and acidic residues" evidence="5">
    <location>
        <begin position="1"/>
        <end position="21"/>
    </location>
</feature>
<dbReference type="Gene3D" id="3.40.80.10">
    <property type="entry name" value="Peptidoglycan recognition protein-like"/>
    <property type="match status" value="1"/>
</dbReference>
<dbReference type="GO" id="GO:0008745">
    <property type="term" value="F:N-acetylmuramoyl-L-alanine amidase activity"/>
    <property type="evidence" value="ECO:0007669"/>
    <property type="project" value="UniProtKB-EC"/>
</dbReference>
<comment type="caution">
    <text evidence="8">The sequence shown here is derived from an EMBL/GenBank/DDBJ whole genome shotgun (WGS) entry which is preliminary data.</text>
</comment>
<dbReference type="PATRIC" id="fig|1235802.3.peg.2557"/>
<dbReference type="PANTHER" id="PTHR30417">
    <property type="entry name" value="N-ACETYLMURAMOYL-L-ALANINE AMIDASE AMID"/>
    <property type="match status" value="1"/>
</dbReference>
<keyword evidence="9" id="KW-1185">Reference proteome</keyword>
<accession>N2ARZ4</accession>
<dbReference type="GO" id="GO:0071555">
    <property type="term" value="P:cell wall organization"/>
    <property type="evidence" value="ECO:0007669"/>
    <property type="project" value="UniProtKB-KW"/>
</dbReference>
<dbReference type="Proteomes" id="UP000012589">
    <property type="component" value="Unassembled WGS sequence"/>
</dbReference>
<keyword evidence="6" id="KW-0472">Membrane</keyword>
<evidence type="ECO:0000256" key="6">
    <source>
        <dbReference type="SAM" id="Phobius"/>
    </source>
</evidence>
<evidence type="ECO:0000256" key="4">
    <source>
        <dbReference type="ARBA" id="ARBA00023316"/>
    </source>
</evidence>
<reference evidence="8 9" key="1">
    <citation type="journal article" date="2014" name="Genome Announc.">
        <title>Draft genome sequences of the altered schaedler flora, a defined bacterial community from gnotobiotic mice.</title>
        <authorList>
            <person name="Wannemuehler M.J."/>
            <person name="Overstreet A.M."/>
            <person name="Ward D.V."/>
            <person name="Phillips G.J."/>
        </authorList>
    </citation>
    <scope>NUCLEOTIDE SEQUENCE [LARGE SCALE GENOMIC DNA]</scope>
    <source>
        <strain evidence="8 9">ASF492</strain>
    </source>
</reference>
<proteinExistence type="predicted"/>
<gene>
    <name evidence="8" type="ORF">C823_02418</name>
</gene>
<evidence type="ECO:0000256" key="1">
    <source>
        <dbReference type="ARBA" id="ARBA00001561"/>
    </source>
</evidence>
<dbReference type="eggNOG" id="COG5632">
    <property type="taxonomic scope" value="Bacteria"/>
</dbReference>
<dbReference type="EC" id="3.5.1.28" evidence="2"/>
<dbReference type="SUPFAM" id="SSF55846">
    <property type="entry name" value="N-acetylmuramoyl-L-alanine amidase-like"/>
    <property type="match status" value="1"/>
</dbReference>
<evidence type="ECO:0000256" key="2">
    <source>
        <dbReference type="ARBA" id="ARBA00011901"/>
    </source>
</evidence>
<dbReference type="GO" id="GO:0009253">
    <property type="term" value="P:peptidoglycan catabolic process"/>
    <property type="evidence" value="ECO:0007669"/>
    <property type="project" value="InterPro"/>
</dbReference>
<dbReference type="InterPro" id="IPR036505">
    <property type="entry name" value="Amidase/PGRP_sf"/>
</dbReference>
<sequence>MHTRDMRDASEKDSMRTDHRTNKNNRKKAKQSDSLAFLRVLLLFSAALAVVLFTLILFFLLRNRKDAHSARNQERTLQEQEGKIPRPELDVELLTVNEYSRPAVALEEVKGVVIHYTANPGTDALANRNYFEGLKDSHVTKASSHFVIGMDGTIVQCIPSTEIAYASNERNKDTLSIECCIEDDTGRFNEATYKAAVHLTAWLVEHFGLETKDVIRHYDVTGKNCPKYFVEFPSAWEQFLADVQEYLKKYGVC</sequence>
<feature type="transmembrane region" description="Helical" evidence="6">
    <location>
        <begin position="36"/>
        <end position="61"/>
    </location>
</feature>